<evidence type="ECO:0000256" key="1">
    <source>
        <dbReference type="ARBA" id="ARBA00022737"/>
    </source>
</evidence>
<protein>
    <submittedName>
        <fullName evidence="5">MucBP domain-containing protein</fullName>
    </submittedName>
</protein>
<feature type="compositionally biased region" description="Basic and acidic residues" evidence="2">
    <location>
        <begin position="452"/>
        <end position="470"/>
    </location>
</feature>
<keyword evidence="3" id="KW-0732">Signal</keyword>
<feature type="signal peptide" evidence="3">
    <location>
        <begin position="1"/>
        <end position="26"/>
    </location>
</feature>
<keyword evidence="6" id="KW-1185">Reference proteome</keyword>
<name>A0ABV3S2I5_9LACO</name>
<keyword evidence="1" id="KW-0677">Repeat</keyword>
<feature type="region of interest" description="Disordered" evidence="2">
    <location>
        <begin position="425"/>
        <end position="480"/>
    </location>
</feature>
<accession>A0ABV3S2I5</accession>
<dbReference type="Gene3D" id="3.10.20.320">
    <property type="entry name" value="Putative peptidoglycan bound protein (lpxtg motif)"/>
    <property type="match status" value="1"/>
</dbReference>
<evidence type="ECO:0000313" key="6">
    <source>
        <dbReference type="Proteomes" id="UP001556617"/>
    </source>
</evidence>
<comment type="caution">
    <text evidence="5">The sequence shown here is derived from an EMBL/GenBank/DDBJ whole genome shotgun (WGS) entry which is preliminary data.</text>
</comment>
<dbReference type="InterPro" id="IPR056573">
    <property type="entry name" value="Lectin_L-type_dom"/>
</dbReference>
<dbReference type="InterPro" id="IPR013320">
    <property type="entry name" value="ConA-like_dom_sf"/>
</dbReference>
<feature type="chain" id="PRO_5046593557" evidence="3">
    <location>
        <begin position="27"/>
        <end position="550"/>
    </location>
</feature>
<dbReference type="CDD" id="cd01951">
    <property type="entry name" value="lectin_L-type"/>
    <property type="match status" value="1"/>
</dbReference>
<evidence type="ECO:0000256" key="2">
    <source>
        <dbReference type="SAM" id="MobiDB-lite"/>
    </source>
</evidence>
<dbReference type="RefSeq" id="WP_367974057.1">
    <property type="nucleotide sequence ID" value="NZ_JBFPEQ010000001.1"/>
</dbReference>
<evidence type="ECO:0000259" key="4">
    <source>
        <dbReference type="Pfam" id="PF06458"/>
    </source>
</evidence>
<dbReference type="Gene3D" id="2.60.120.200">
    <property type="match status" value="1"/>
</dbReference>
<dbReference type="EMBL" id="JBFPER010000001">
    <property type="protein sequence ID" value="MEX0380664.1"/>
    <property type="molecule type" value="Genomic_DNA"/>
</dbReference>
<sequence>MAKKYFKKKNLIYATTIAMLFSPASSLFNCQNIKAESCILNNQSNGNNDLDHFELNGSARLQNNTFTLTDDKNHQSGTAFLNTPIDFSKSIALDLLVNIGNKKQQIGGGDGIAISFVPLKKISEITKADGGALALGGIPNVFGFKVDTYFNRYGEIGKFDADPGQFGQAQGDGEAFGAFFESSENGVIKTLGQEATKITVPKAHVFQPLTFAYDKNTDLVNVIYDNQNWQYQLNRTQAFDQPMVLVISAATGHNHNLQQVIVRQTDFHPFTSKVTINYFDEKKNKLSPSTEVSGNINAQYVSQPKDIPGYQVISTPKNSVGLISETNEAVDYYYKPIKHDVVITYKYHNNVLRKDILSGSSDEKISYSPNLVLKVLKDYQVSHSEWLGEFLIPKNNTPIWYFEITLVKKPIVTVKEAPKITHDHIQSAKAKASVSHKKDSLKASNGPSMAQDHVKSDAKEVKNDSQKTVDRPNNNKVPTTDLVYLNHDTSSRMQHCVAQTFYSNKRDGDDVVFQKNIALKSTQPSPIDSNITDFTRVLVTLSAFTTFTNR</sequence>
<dbReference type="Pfam" id="PF18483">
    <property type="entry name" value="Lectin_L-type_dom"/>
    <property type="match status" value="1"/>
</dbReference>
<reference evidence="5 6" key="1">
    <citation type="submission" date="2024-07" db="EMBL/GenBank/DDBJ databases">
        <authorList>
            <person name="Yun M."/>
        </authorList>
    </citation>
    <scope>NUCLEOTIDE SEQUENCE [LARGE SCALE GENOMIC DNA]</scope>
    <source>
        <strain evidence="5 6">MS01</strain>
    </source>
</reference>
<dbReference type="Proteomes" id="UP001556617">
    <property type="component" value="Unassembled WGS sequence"/>
</dbReference>
<gene>
    <name evidence="5" type="ORF">AB3K24_04780</name>
</gene>
<dbReference type="SUPFAM" id="SSF49899">
    <property type="entry name" value="Concanavalin A-like lectins/glucanases"/>
    <property type="match status" value="1"/>
</dbReference>
<evidence type="ECO:0000256" key="3">
    <source>
        <dbReference type="SAM" id="SignalP"/>
    </source>
</evidence>
<feature type="domain" description="MucBP" evidence="4">
    <location>
        <begin position="273"/>
        <end position="335"/>
    </location>
</feature>
<proteinExistence type="predicted"/>
<organism evidence="5 6">
    <name type="scientific">Leuconostoc aquikimchii</name>
    <dbReference type="NCBI Taxonomy" id="3236804"/>
    <lineage>
        <taxon>Bacteria</taxon>
        <taxon>Bacillati</taxon>
        <taxon>Bacillota</taxon>
        <taxon>Bacilli</taxon>
        <taxon>Lactobacillales</taxon>
        <taxon>Lactobacillaceae</taxon>
        <taxon>Leuconostoc</taxon>
    </lineage>
</organism>
<evidence type="ECO:0000313" key="5">
    <source>
        <dbReference type="EMBL" id="MEX0380664.1"/>
    </source>
</evidence>
<dbReference type="InterPro" id="IPR009459">
    <property type="entry name" value="MucBP_dom"/>
</dbReference>
<dbReference type="Pfam" id="PF06458">
    <property type="entry name" value="MucBP"/>
    <property type="match status" value="1"/>
</dbReference>